<proteinExistence type="predicted"/>
<reference evidence="6" key="1">
    <citation type="journal article" date="2019" name="Int. J. Syst. Evol. Microbiol.">
        <title>The Global Catalogue of Microorganisms (GCM) 10K type strain sequencing project: providing services to taxonomists for standard genome sequencing and annotation.</title>
        <authorList>
            <consortium name="The Broad Institute Genomics Platform"/>
            <consortium name="The Broad Institute Genome Sequencing Center for Infectious Disease"/>
            <person name="Wu L."/>
            <person name="Ma J."/>
        </authorList>
    </citation>
    <scope>NUCLEOTIDE SEQUENCE [LARGE SCALE GENOMIC DNA]</scope>
    <source>
        <strain evidence="6">CGMCC 1.6784</strain>
    </source>
</reference>
<keyword evidence="1" id="KW-0805">Transcription regulation</keyword>
<organism evidence="5 6">
    <name type="scientific">Novosphingobium indicum</name>
    <dbReference type="NCBI Taxonomy" id="462949"/>
    <lineage>
        <taxon>Bacteria</taxon>
        <taxon>Pseudomonadati</taxon>
        <taxon>Pseudomonadota</taxon>
        <taxon>Alphaproteobacteria</taxon>
        <taxon>Sphingomonadales</taxon>
        <taxon>Sphingomonadaceae</taxon>
        <taxon>Novosphingobium</taxon>
    </lineage>
</organism>
<evidence type="ECO:0000313" key="5">
    <source>
        <dbReference type="EMBL" id="GGN43604.1"/>
    </source>
</evidence>
<comment type="caution">
    <text evidence="5">The sequence shown here is derived from an EMBL/GenBank/DDBJ whole genome shotgun (WGS) entry which is preliminary data.</text>
</comment>
<keyword evidence="2" id="KW-0238">DNA-binding</keyword>
<dbReference type="SMART" id="SM00342">
    <property type="entry name" value="HTH_ARAC"/>
    <property type="match status" value="1"/>
</dbReference>
<dbReference type="Pfam" id="PF12833">
    <property type="entry name" value="HTH_18"/>
    <property type="match status" value="1"/>
</dbReference>
<feature type="domain" description="HTH araC/xylS-type" evidence="4">
    <location>
        <begin position="165"/>
        <end position="264"/>
    </location>
</feature>
<evidence type="ECO:0000259" key="4">
    <source>
        <dbReference type="PROSITE" id="PS01124"/>
    </source>
</evidence>
<gene>
    <name evidence="5" type="ORF">GCM10011349_07940</name>
</gene>
<accession>A0ABQ2JCE7</accession>
<name>A0ABQ2JCE7_9SPHN</name>
<dbReference type="InterPro" id="IPR018060">
    <property type="entry name" value="HTH_AraC"/>
</dbReference>
<protein>
    <recommendedName>
        <fullName evidence="4">HTH araC/xylS-type domain-containing protein</fullName>
    </recommendedName>
</protein>
<dbReference type="InterPro" id="IPR050204">
    <property type="entry name" value="AraC_XylS_family_regulators"/>
</dbReference>
<keyword evidence="6" id="KW-1185">Reference proteome</keyword>
<dbReference type="Proteomes" id="UP000605099">
    <property type="component" value="Unassembled WGS sequence"/>
</dbReference>
<dbReference type="PROSITE" id="PS01124">
    <property type="entry name" value="HTH_ARAC_FAMILY_2"/>
    <property type="match status" value="1"/>
</dbReference>
<dbReference type="PANTHER" id="PTHR46796">
    <property type="entry name" value="HTH-TYPE TRANSCRIPTIONAL ACTIVATOR RHAS-RELATED"/>
    <property type="match status" value="1"/>
</dbReference>
<sequence>MPSACTVSANYLSSSPGLRRYFAGIFLIEITVSDGGVIEDFMFPDWATMRFNQAPVIAGTTREGGQLGKSRFSVSGPRSQEVNIRTGSLRQWGVLIHPLGWSLLVGKPAHEYANRLVDGMADPTFERFRPLAEMLFSEEPDRDGELQRLTEFFDGLEPLDEPAADSIAKVYDALYDPEVDSVAQLADVAGLSRRSLERLCRRTFGFPPKLLLRRQRFLRSLTDFTVDPSLKWIGALDAAYHDQAQFVRDFRHFMGMTPSEYGQRYKPVVEPVIRERARYGRENLWGSDGMASLACT</sequence>
<keyword evidence="3" id="KW-0804">Transcription</keyword>
<dbReference type="EMBL" id="BMLK01000003">
    <property type="protein sequence ID" value="GGN43604.1"/>
    <property type="molecule type" value="Genomic_DNA"/>
</dbReference>
<evidence type="ECO:0000313" key="6">
    <source>
        <dbReference type="Proteomes" id="UP000605099"/>
    </source>
</evidence>
<evidence type="ECO:0000256" key="2">
    <source>
        <dbReference type="ARBA" id="ARBA00023125"/>
    </source>
</evidence>
<dbReference type="Gene3D" id="1.10.10.60">
    <property type="entry name" value="Homeodomain-like"/>
    <property type="match status" value="1"/>
</dbReference>
<evidence type="ECO:0000256" key="3">
    <source>
        <dbReference type="ARBA" id="ARBA00023163"/>
    </source>
</evidence>
<evidence type="ECO:0000256" key="1">
    <source>
        <dbReference type="ARBA" id="ARBA00023015"/>
    </source>
</evidence>